<evidence type="ECO:0000256" key="2">
    <source>
        <dbReference type="SAM" id="SignalP"/>
    </source>
</evidence>
<feature type="signal peptide" evidence="2">
    <location>
        <begin position="1"/>
        <end position="17"/>
    </location>
</feature>
<reference evidence="3 4" key="1">
    <citation type="submission" date="2019-07" db="EMBL/GenBank/DDBJ databases">
        <authorList>
            <person name="Kim J."/>
        </authorList>
    </citation>
    <scope>NUCLEOTIDE SEQUENCE [LARGE SCALE GENOMIC DNA]</scope>
    <source>
        <strain evidence="3 4">MJ1a</strain>
    </source>
</reference>
<gene>
    <name evidence="3" type="ORF">FPZ42_17415</name>
</gene>
<evidence type="ECO:0000313" key="3">
    <source>
        <dbReference type="EMBL" id="TWR24262.1"/>
    </source>
</evidence>
<dbReference type="Proteomes" id="UP000318010">
    <property type="component" value="Unassembled WGS sequence"/>
</dbReference>
<feature type="chain" id="PRO_5021750046" evidence="2">
    <location>
        <begin position="18"/>
        <end position="84"/>
    </location>
</feature>
<dbReference type="OrthoDB" id="798484at2"/>
<dbReference type="EMBL" id="VOEI01000007">
    <property type="protein sequence ID" value="TWR24262.1"/>
    <property type="molecule type" value="Genomic_DNA"/>
</dbReference>
<feature type="compositionally biased region" description="Polar residues" evidence="1">
    <location>
        <begin position="35"/>
        <end position="51"/>
    </location>
</feature>
<accession>A0A563TZS5</accession>
<evidence type="ECO:0000313" key="4">
    <source>
        <dbReference type="Proteomes" id="UP000318010"/>
    </source>
</evidence>
<feature type="compositionally biased region" description="Low complexity" evidence="1">
    <location>
        <begin position="52"/>
        <end position="75"/>
    </location>
</feature>
<dbReference type="RefSeq" id="WP_146273139.1">
    <property type="nucleotide sequence ID" value="NZ_VOEI01000007.1"/>
</dbReference>
<keyword evidence="4" id="KW-1185">Reference proteome</keyword>
<sequence>MRKLFIYLAVLAVTSLAACKGNSTGQTGGAKADSGATNVGSSGATPDSAGQSGTSSPTPAGTSGTDTSTTGKGVTNPTVDTTKK</sequence>
<dbReference type="AlphaFoldDB" id="A0A563TZS5"/>
<dbReference type="PROSITE" id="PS51257">
    <property type="entry name" value="PROKAR_LIPOPROTEIN"/>
    <property type="match status" value="1"/>
</dbReference>
<feature type="region of interest" description="Disordered" evidence="1">
    <location>
        <begin position="22"/>
        <end position="84"/>
    </location>
</feature>
<comment type="caution">
    <text evidence="3">The sequence shown here is derived from an EMBL/GenBank/DDBJ whole genome shotgun (WGS) entry which is preliminary data.</text>
</comment>
<proteinExistence type="predicted"/>
<organism evidence="3 4">
    <name type="scientific">Mucilaginibacter achroorhodeus</name>
    <dbReference type="NCBI Taxonomy" id="2599294"/>
    <lineage>
        <taxon>Bacteria</taxon>
        <taxon>Pseudomonadati</taxon>
        <taxon>Bacteroidota</taxon>
        <taxon>Sphingobacteriia</taxon>
        <taxon>Sphingobacteriales</taxon>
        <taxon>Sphingobacteriaceae</taxon>
        <taxon>Mucilaginibacter</taxon>
    </lineage>
</organism>
<keyword evidence="2" id="KW-0732">Signal</keyword>
<evidence type="ECO:0000256" key="1">
    <source>
        <dbReference type="SAM" id="MobiDB-lite"/>
    </source>
</evidence>
<name>A0A563TZS5_9SPHI</name>
<protein>
    <submittedName>
        <fullName evidence="3">Uncharacterized protein</fullName>
    </submittedName>
</protein>